<evidence type="ECO:0000256" key="1">
    <source>
        <dbReference type="SAM" id="MobiDB-lite"/>
    </source>
</evidence>
<organism evidence="2">
    <name type="scientific">Sym plasmid</name>
    <dbReference type="NCBI Taxonomy" id="28430"/>
    <lineage>
        <taxon>other sequences</taxon>
        <taxon>plasmids</taxon>
    </lineage>
</organism>
<proteinExistence type="predicted"/>
<name>A0A515HJD7_9ZZZZ</name>
<evidence type="ECO:0000313" key="2">
    <source>
        <dbReference type="EMBL" id="QDL89534.1"/>
    </source>
</evidence>
<reference evidence="2" key="1">
    <citation type="submission" date="2018-05" db="EMBL/GenBank/DDBJ databases">
        <title>Plant species dependent abundance and diversity of IncP-1 plasmids in the rhizosphere - sequence analysis provides new insights into the role as efficient and dynamic means for rapid bacterial adaptation.</title>
        <authorList>
            <person name="Nour E."/>
            <person name="Shintani M."/>
            <person name="Elsayed T."/>
            <person name="Blau K."/>
            <person name="Jechalke S."/>
            <person name="Sproeer C."/>
            <person name="Bunk B."/>
            <person name="Overmann J."/>
            <person name="Smalla K."/>
        </authorList>
    </citation>
    <scope>NUCLEOTIDE SEQUENCE</scope>
    <source>
        <plasmid evidence="2">pTL9</plasmid>
    </source>
</reference>
<protein>
    <submittedName>
        <fullName evidence="2">Uncharacterized protein</fullName>
    </submittedName>
</protein>
<feature type="region of interest" description="Disordered" evidence="1">
    <location>
        <begin position="13"/>
        <end position="43"/>
    </location>
</feature>
<geneLocation type="plasmid" evidence="2">
    <name>pTL9</name>
</geneLocation>
<gene>
    <name evidence="2" type="ORF">pTL9_00023</name>
</gene>
<sequence length="43" mass="4238">MISREHIVVVGTPAAGITASRHHGGTSAAGARAGPDALLSSEK</sequence>
<dbReference type="AlphaFoldDB" id="A0A515HJD7"/>
<accession>A0A515HJD7</accession>
<dbReference type="EMBL" id="MH392241">
    <property type="protein sequence ID" value="QDL89534.1"/>
    <property type="molecule type" value="Genomic_DNA"/>
</dbReference>
<keyword evidence="2" id="KW-0614">Plasmid</keyword>